<evidence type="ECO:0000313" key="3">
    <source>
        <dbReference type="Proteomes" id="UP000236928"/>
    </source>
</evidence>
<keyword evidence="3" id="KW-1185">Reference proteome</keyword>
<comment type="caution">
    <text evidence="2">The sequence shown here is derived from an EMBL/GenBank/DDBJ whole genome shotgun (WGS) entry which is preliminary data.</text>
</comment>
<dbReference type="VEuPathDB" id="CryptoDB:CmeUKMEL1_05300"/>
<feature type="compositionally biased region" description="Polar residues" evidence="1">
    <location>
        <begin position="196"/>
        <end position="206"/>
    </location>
</feature>
<name>A0A2P4YYY5_9CRYT</name>
<dbReference type="EMBL" id="JIBK01000009">
    <property type="protein sequence ID" value="POM83019.1"/>
    <property type="molecule type" value="Genomic_DNA"/>
</dbReference>
<organism evidence="2 3">
    <name type="scientific">Cryptosporidium meleagridis</name>
    <dbReference type="NCBI Taxonomy" id="93969"/>
    <lineage>
        <taxon>Eukaryota</taxon>
        <taxon>Sar</taxon>
        <taxon>Alveolata</taxon>
        <taxon>Apicomplexa</taxon>
        <taxon>Conoidasida</taxon>
        <taxon>Coccidia</taxon>
        <taxon>Eucoccidiorida</taxon>
        <taxon>Eimeriorina</taxon>
        <taxon>Cryptosporidiidae</taxon>
        <taxon>Cryptosporidium</taxon>
    </lineage>
</organism>
<proteinExistence type="predicted"/>
<protein>
    <submittedName>
        <fullName evidence="2">Uncharacterized protein</fullName>
    </submittedName>
</protein>
<dbReference type="Proteomes" id="UP000236928">
    <property type="component" value="Unassembled WGS sequence"/>
</dbReference>
<accession>A0A2P4YYY5</accession>
<evidence type="ECO:0000256" key="1">
    <source>
        <dbReference type="SAM" id="MobiDB-lite"/>
    </source>
</evidence>
<feature type="region of interest" description="Disordered" evidence="1">
    <location>
        <begin position="189"/>
        <end position="215"/>
    </location>
</feature>
<feature type="region of interest" description="Disordered" evidence="1">
    <location>
        <begin position="253"/>
        <end position="330"/>
    </location>
</feature>
<reference evidence="2 3" key="1">
    <citation type="submission" date="2014-04" db="EMBL/GenBank/DDBJ databases">
        <title>Comparative Genomics of Cryptosporidium Species.</title>
        <authorList>
            <person name="Silva J.C."/>
            <person name="Su Q."/>
            <person name="Chalmers R."/>
            <person name="Chibucos M.C."/>
            <person name="Elwin K."/>
            <person name="Godinez A."/>
            <person name="Guo F."/>
            <person name="Huynh K."/>
            <person name="Orvis J."/>
            <person name="Ott S."/>
            <person name="Sadzewicz L."/>
            <person name="Sengamalay N."/>
            <person name="Shetty A."/>
            <person name="Sun M."/>
            <person name="Tallon L."/>
            <person name="Xiao L."/>
            <person name="Zhang H."/>
            <person name="Fraser C.M."/>
            <person name="Zhu G."/>
            <person name="Kissinger J."/>
            <person name="Widmer G."/>
        </authorList>
    </citation>
    <scope>NUCLEOTIDE SEQUENCE [LARGE SCALE GENOMIC DNA]</scope>
    <source>
        <strain evidence="2 3">UKMEL1</strain>
    </source>
</reference>
<feature type="compositionally biased region" description="Low complexity" evidence="1">
    <location>
        <begin position="253"/>
        <end position="285"/>
    </location>
</feature>
<gene>
    <name evidence="2" type="ORF">CmeUKMEL1_05300</name>
</gene>
<evidence type="ECO:0000313" key="2">
    <source>
        <dbReference type="EMBL" id="POM83019.1"/>
    </source>
</evidence>
<sequence length="677" mass="75242">MKAMISCKSLLICSIYEHLEMSQSSTLWNESYSRELIMDHSEGIDWISGEGCLENIKDSHFVDYSDPNQVSIEDPLGNNFYDCTELDDSFHNYLMKGLLDENVEGGSGSNNLNVSSVNSIRGQSSVGVTISHNNDGICHNIDNRIDSVGIGVGSLGGEFRGALGVGLGGVGGGMAIGLGVQVGEVGNQGDKEFENMNRSYTGNSHSHQMEPPNEDLVEDQSNCYRISANSSNLGISSNHGLLLEVSSSSTALGATTSAQNPSSLPSSSSSSSSSSASSSSSSSPSLTLNSGLPPISLPPRAIPPINLSQSLMTPTTSASSSSVSPISFSPDSIQSGPSLMGFDHSYPMENTQKRVRIEPEERIRMGIFDDSLVESDAKFADHQIVELDSSKGRRWSNNSTTSTISSNFSINTSDGGCVSNFNDNVNNENLGLMSHDFQQDKFCTTEDLGSQKPKMADQSYEMGVIEDENYSMGGQMEGEFFMNSDNYLTEEEKLKLRRRGRRRRPGEIEAWKTIIPRTTVDEAEHFVQTSQYRMRHVYRDPRAVSFVYRCVQHVDCQYEMRIYLISHETCYVQHRGYHTEEKQKYKRPGKLIVEERIFPKYSLFYFNVDLSNYLLGLPQHTLPLIDELIRKGLPPKSVIDHAIQIYPEVADQSNISVLYRQITNRQQYIRKRQRNYV</sequence>
<dbReference type="OrthoDB" id="343980at2759"/>
<feature type="compositionally biased region" description="Low complexity" evidence="1">
    <location>
        <begin position="310"/>
        <end position="330"/>
    </location>
</feature>
<dbReference type="AlphaFoldDB" id="A0A2P4YYY5"/>